<reference evidence="2 3" key="1">
    <citation type="journal article" date="2021" name="Sci. Rep.">
        <title>The genome of the diatom Chaetoceros tenuissimus carries an ancient integrated fragment of an extant virus.</title>
        <authorList>
            <person name="Hongo Y."/>
            <person name="Kimura K."/>
            <person name="Takaki Y."/>
            <person name="Yoshida Y."/>
            <person name="Baba S."/>
            <person name="Kobayashi G."/>
            <person name="Nagasaki K."/>
            <person name="Hano T."/>
            <person name="Tomaru Y."/>
        </authorList>
    </citation>
    <scope>NUCLEOTIDE SEQUENCE [LARGE SCALE GENOMIC DNA]</scope>
    <source>
        <strain evidence="2 3">NIES-3715</strain>
    </source>
</reference>
<dbReference type="EMBL" id="BLLK01000057">
    <property type="protein sequence ID" value="GFH57080.1"/>
    <property type="molecule type" value="Genomic_DNA"/>
</dbReference>
<comment type="caution">
    <text evidence="2">The sequence shown here is derived from an EMBL/GenBank/DDBJ whole genome shotgun (WGS) entry which is preliminary data.</text>
</comment>
<feature type="signal peptide" evidence="1">
    <location>
        <begin position="1"/>
        <end position="18"/>
    </location>
</feature>
<name>A0AAD3HB47_9STRA</name>
<sequence length="125" mass="14752">MFLLFFLLLSFEPHRHTAKHDESKYKKKKQEVRLNAQNYRPSITAMKKKKVSKQKKKKLRVYISSQEWNEIEQIGSGVNFYEGKKTFFYNGQPLRDDAGQLVYDDVEKSTWQVIIILPGVIEITP</sequence>
<accession>A0AAD3HB47</accession>
<evidence type="ECO:0000313" key="2">
    <source>
        <dbReference type="EMBL" id="GFH57080.1"/>
    </source>
</evidence>
<evidence type="ECO:0000256" key="1">
    <source>
        <dbReference type="SAM" id="SignalP"/>
    </source>
</evidence>
<keyword evidence="3" id="KW-1185">Reference proteome</keyword>
<keyword evidence="1" id="KW-0732">Signal</keyword>
<feature type="chain" id="PRO_5041985847" evidence="1">
    <location>
        <begin position="19"/>
        <end position="125"/>
    </location>
</feature>
<protein>
    <submittedName>
        <fullName evidence="2">Uncharacterized protein</fullName>
    </submittedName>
</protein>
<evidence type="ECO:0000313" key="3">
    <source>
        <dbReference type="Proteomes" id="UP001054902"/>
    </source>
</evidence>
<dbReference type="Proteomes" id="UP001054902">
    <property type="component" value="Unassembled WGS sequence"/>
</dbReference>
<proteinExistence type="predicted"/>
<organism evidence="2 3">
    <name type="scientific">Chaetoceros tenuissimus</name>
    <dbReference type="NCBI Taxonomy" id="426638"/>
    <lineage>
        <taxon>Eukaryota</taxon>
        <taxon>Sar</taxon>
        <taxon>Stramenopiles</taxon>
        <taxon>Ochrophyta</taxon>
        <taxon>Bacillariophyta</taxon>
        <taxon>Coscinodiscophyceae</taxon>
        <taxon>Chaetocerotophycidae</taxon>
        <taxon>Chaetocerotales</taxon>
        <taxon>Chaetocerotaceae</taxon>
        <taxon>Chaetoceros</taxon>
    </lineage>
</organism>
<gene>
    <name evidence="2" type="ORF">CTEN210_13556</name>
</gene>
<dbReference type="AlphaFoldDB" id="A0AAD3HB47"/>